<evidence type="ECO:0000256" key="3">
    <source>
        <dbReference type="SAM" id="SignalP"/>
    </source>
</evidence>
<evidence type="ECO:0000259" key="4">
    <source>
        <dbReference type="Pfam" id="PF05433"/>
    </source>
</evidence>
<dbReference type="PANTHER" id="PTHR35603">
    <property type="match status" value="1"/>
</dbReference>
<evidence type="ECO:0000313" key="6">
    <source>
        <dbReference type="Proteomes" id="UP000502260"/>
    </source>
</evidence>
<feature type="domain" description="Glycine zipper 2TM" evidence="4">
    <location>
        <begin position="111"/>
        <end position="151"/>
    </location>
</feature>
<dbReference type="KEGG" id="slac:SKTS_09460"/>
<keyword evidence="3" id="KW-0732">Signal</keyword>
<dbReference type="Proteomes" id="UP000502260">
    <property type="component" value="Chromosome"/>
</dbReference>
<reference evidence="6" key="1">
    <citation type="submission" date="2020-03" db="EMBL/GenBank/DDBJ databases">
        <title>Complete genome sequence of sulfur-oxidizing bacterium skT11.</title>
        <authorList>
            <person name="Kanda M."/>
            <person name="Kojima H."/>
            <person name="Fukui M."/>
        </authorList>
    </citation>
    <scope>NUCLEOTIDE SEQUENCE [LARGE SCALE GENOMIC DNA]</scope>
    <source>
        <strain evidence="6">skT11</strain>
    </source>
</reference>
<dbReference type="AlphaFoldDB" id="A0A6F8V9R1"/>
<dbReference type="PANTHER" id="PTHR35603:SF2">
    <property type="entry name" value="OUTER MEMBRANE LIPOPROTEIN"/>
    <property type="match status" value="1"/>
</dbReference>
<name>A0A6F8V9R1_9PROT</name>
<dbReference type="GO" id="GO:0019867">
    <property type="term" value="C:outer membrane"/>
    <property type="evidence" value="ECO:0007669"/>
    <property type="project" value="InterPro"/>
</dbReference>
<proteinExistence type="predicted"/>
<evidence type="ECO:0000256" key="1">
    <source>
        <dbReference type="ARBA" id="ARBA00004370"/>
    </source>
</evidence>
<keyword evidence="2" id="KW-0472">Membrane</keyword>
<organism evidence="5 6">
    <name type="scientific">Sulfurimicrobium lacus</name>
    <dbReference type="NCBI Taxonomy" id="2715678"/>
    <lineage>
        <taxon>Bacteria</taxon>
        <taxon>Pseudomonadati</taxon>
        <taxon>Pseudomonadota</taxon>
        <taxon>Betaproteobacteria</taxon>
        <taxon>Nitrosomonadales</taxon>
        <taxon>Sulfuricellaceae</taxon>
        <taxon>Sulfurimicrobium</taxon>
    </lineage>
</organism>
<dbReference type="Pfam" id="PF05433">
    <property type="entry name" value="Rick_17kDa_Anti"/>
    <property type="match status" value="1"/>
</dbReference>
<feature type="chain" id="PRO_5026166641" description="Glycine zipper 2TM domain-containing protein" evidence="3">
    <location>
        <begin position="21"/>
        <end position="198"/>
    </location>
</feature>
<dbReference type="InterPro" id="IPR051407">
    <property type="entry name" value="Bact_OM_lipoprot/Surf_antigen"/>
</dbReference>
<dbReference type="RefSeq" id="WP_173061139.1">
    <property type="nucleotide sequence ID" value="NZ_AP022853.1"/>
</dbReference>
<sequence>MKHHIVLLLIAAFLSGPAFAADTSSKSQYAEAKKAAATRYADDKKLCADESSSSARMQCLRDAKAEYNKALANAKSEYAGTSARSAKVCADCGKVLSVRVVEKQGEGGPVGIIAGGVAGALLGHQVGSGTGKDIATIAGAAGGAYAGHKIEQKVKTANVWEVAVRFENGDEKTFSFDKDPGFTTGSAVRASNGSIVHR</sequence>
<evidence type="ECO:0000313" key="5">
    <source>
        <dbReference type="EMBL" id="BCB26060.1"/>
    </source>
</evidence>
<accession>A0A6F8V9R1</accession>
<keyword evidence="6" id="KW-1185">Reference proteome</keyword>
<comment type="subcellular location">
    <subcellularLocation>
        <location evidence="1">Membrane</location>
    </subcellularLocation>
</comment>
<evidence type="ECO:0000256" key="2">
    <source>
        <dbReference type="ARBA" id="ARBA00023136"/>
    </source>
</evidence>
<feature type="signal peptide" evidence="3">
    <location>
        <begin position="1"/>
        <end position="20"/>
    </location>
</feature>
<gene>
    <name evidence="5" type="ORF">SKTS_09460</name>
</gene>
<dbReference type="InterPro" id="IPR008816">
    <property type="entry name" value="Gly_zipper_2TM_dom"/>
</dbReference>
<protein>
    <recommendedName>
        <fullName evidence="4">Glycine zipper 2TM domain-containing protein</fullName>
    </recommendedName>
</protein>
<dbReference type="EMBL" id="AP022853">
    <property type="protein sequence ID" value="BCB26060.1"/>
    <property type="molecule type" value="Genomic_DNA"/>
</dbReference>